<reference evidence="6" key="1">
    <citation type="submission" date="2021-01" db="UniProtKB">
        <authorList>
            <consortium name="EnsemblPlants"/>
        </authorList>
    </citation>
    <scope>IDENTIFICATION</scope>
</reference>
<evidence type="ECO:0000256" key="3">
    <source>
        <dbReference type="ARBA" id="ARBA00022833"/>
    </source>
</evidence>
<dbReference type="Pfam" id="PF02892">
    <property type="entry name" value="zf-BED"/>
    <property type="match status" value="1"/>
</dbReference>
<dbReference type="GO" id="GO:0005634">
    <property type="term" value="C:nucleus"/>
    <property type="evidence" value="ECO:0007669"/>
    <property type="project" value="TreeGrafter"/>
</dbReference>
<dbReference type="AlphaFoldDB" id="A0A7N0V8U0"/>
<keyword evidence="7" id="KW-1185">Reference proteome</keyword>
<name>A0A7N0V8U0_KALFE</name>
<keyword evidence="3" id="KW-0862">Zinc</keyword>
<dbReference type="PANTHER" id="PTHR34396">
    <property type="entry name" value="OS03G0264950 PROTEIN-RELATED"/>
    <property type="match status" value="1"/>
</dbReference>
<dbReference type="GO" id="GO:0006357">
    <property type="term" value="P:regulation of transcription by RNA polymerase II"/>
    <property type="evidence" value="ECO:0007669"/>
    <property type="project" value="TreeGrafter"/>
</dbReference>
<evidence type="ECO:0000256" key="4">
    <source>
        <dbReference type="SAM" id="MobiDB-lite"/>
    </source>
</evidence>
<organism evidence="6 7">
    <name type="scientific">Kalanchoe fedtschenkoi</name>
    <name type="common">Lavender scallops</name>
    <name type="synonym">South American air plant</name>
    <dbReference type="NCBI Taxonomy" id="63787"/>
    <lineage>
        <taxon>Eukaryota</taxon>
        <taxon>Viridiplantae</taxon>
        <taxon>Streptophyta</taxon>
        <taxon>Embryophyta</taxon>
        <taxon>Tracheophyta</taxon>
        <taxon>Spermatophyta</taxon>
        <taxon>Magnoliopsida</taxon>
        <taxon>eudicotyledons</taxon>
        <taxon>Gunneridae</taxon>
        <taxon>Pentapetalae</taxon>
        <taxon>Saxifragales</taxon>
        <taxon>Crassulaceae</taxon>
        <taxon>Kalanchoe</taxon>
    </lineage>
</organism>
<dbReference type="Gramene" id="Kaladp0250s0006.1.v1.1">
    <property type="protein sequence ID" value="Kaladp0250s0006.1.v1.1"/>
    <property type="gene ID" value="Kaladp0250s0006.v1.1"/>
</dbReference>
<evidence type="ECO:0000256" key="2">
    <source>
        <dbReference type="ARBA" id="ARBA00022771"/>
    </source>
</evidence>
<feature type="compositionally biased region" description="Polar residues" evidence="4">
    <location>
        <begin position="62"/>
        <end position="73"/>
    </location>
</feature>
<dbReference type="InterPro" id="IPR003656">
    <property type="entry name" value="Znf_BED"/>
</dbReference>
<dbReference type="EnsemblPlants" id="Kaladp0250s0006.1.v1.1">
    <property type="protein sequence ID" value="Kaladp0250s0006.1.v1.1"/>
    <property type="gene ID" value="Kaladp0250s0006.v1.1"/>
</dbReference>
<keyword evidence="2" id="KW-0863">Zinc-finger</keyword>
<dbReference type="Proteomes" id="UP000594263">
    <property type="component" value="Unplaced"/>
</dbReference>
<dbReference type="SUPFAM" id="SSF57667">
    <property type="entry name" value="beta-beta-alpha zinc fingers"/>
    <property type="match status" value="1"/>
</dbReference>
<evidence type="ECO:0000313" key="6">
    <source>
        <dbReference type="EnsemblPlants" id="Kaladp0250s0006.1.v1.1"/>
    </source>
</evidence>
<accession>A0A7N0V8U0</accession>
<dbReference type="PANTHER" id="PTHR34396:SF25">
    <property type="entry name" value="BOUNDARY ELEMENT ASSOCIATED FACTOR"/>
    <property type="match status" value="1"/>
</dbReference>
<keyword evidence="1" id="KW-0479">Metal-binding</keyword>
<proteinExistence type="predicted"/>
<sequence>MTKVTLNKKPAAHTRPVGGCVWCRAEGANSEDVFRTTTTPFSRLAQPIEFPTHLLDRDDNSTEPNRNRTVSAPINMDNNRVDHAYDSAVKTIVWNYFEMVPVLDLKKARCVYCKCLLRVDLMDETSHLYAHVKSSLKKKNQVVRQSFFNVNNKNKVKSQAFDQQRFRKKLVSMIIVHENPLSIVDHVGFKNYSFSLRS</sequence>
<protein>
    <recommendedName>
        <fullName evidence="5">BED-type domain-containing protein</fullName>
    </recommendedName>
</protein>
<feature type="domain" description="BED-type" evidence="5">
    <location>
        <begin position="93"/>
        <end position="134"/>
    </location>
</feature>
<dbReference type="GO" id="GO:0008270">
    <property type="term" value="F:zinc ion binding"/>
    <property type="evidence" value="ECO:0007669"/>
    <property type="project" value="UniProtKB-KW"/>
</dbReference>
<dbReference type="InterPro" id="IPR036236">
    <property type="entry name" value="Znf_C2H2_sf"/>
</dbReference>
<evidence type="ECO:0000256" key="1">
    <source>
        <dbReference type="ARBA" id="ARBA00022723"/>
    </source>
</evidence>
<feature type="region of interest" description="Disordered" evidence="4">
    <location>
        <begin position="53"/>
        <end position="73"/>
    </location>
</feature>
<evidence type="ECO:0000313" key="7">
    <source>
        <dbReference type="Proteomes" id="UP000594263"/>
    </source>
</evidence>
<dbReference type="InterPro" id="IPR053031">
    <property type="entry name" value="Cuticle_assoc_protein"/>
</dbReference>
<evidence type="ECO:0000259" key="5">
    <source>
        <dbReference type="Pfam" id="PF02892"/>
    </source>
</evidence>
<dbReference type="GO" id="GO:1990837">
    <property type="term" value="F:sequence-specific double-stranded DNA binding"/>
    <property type="evidence" value="ECO:0007669"/>
    <property type="project" value="TreeGrafter"/>
</dbReference>